<gene>
    <name evidence="3" type="ORF">G4H13_44915</name>
</gene>
<comment type="caution">
    <text evidence="3">The sequence shown here is derived from an EMBL/GenBank/DDBJ whole genome shotgun (WGS) entry which is preliminary data.</text>
</comment>
<feature type="domain" description="DUF1023" evidence="2">
    <location>
        <begin position="91"/>
        <end position="252"/>
    </location>
</feature>
<dbReference type="Gene3D" id="3.40.50.1820">
    <property type="entry name" value="alpha/beta hydrolase"/>
    <property type="match status" value="1"/>
</dbReference>
<dbReference type="AlphaFoldDB" id="A0A6G4AV88"/>
<evidence type="ECO:0000313" key="4">
    <source>
        <dbReference type="Proteomes" id="UP000476310"/>
    </source>
</evidence>
<dbReference type="EMBL" id="JAAIKT010000111">
    <property type="protein sequence ID" value="NEW77285.1"/>
    <property type="molecule type" value="Genomic_DNA"/>
</dbReference>
<feature type="chain" id="PRO_5026126721" description="DUF1023 domain-containing protein" evidence="1">
    <location>
        <begin position="26"/>
        <end position="310"/>
    </location>
</feature>
<proteinExistence type="predicted"/>
<dbReference type="InterPro" id="IPR006311">
    <property type="entry name" value="TAT_signal"/>
</dbReference>
<evidence type="ECO:0000256" key="1">
    <source>
        <dbReference type="SAM" id="SignalP"/>
    </source>
</evidence>
<evidence type="ECO:0000259" key="2">
    <source>
        <dbReference type="Pfam" id="PF06259"/>
    </source>
</evidence>
<dbReference type="InterPro" id="IPR010427">
    <property type="entry name" value="DUF1023"/>
</dbReference>
<protein>
    <recommendedName>
        <fullName evidence="2">DUF1023 domain-containing protein</fullName>
    </recommendedName>
</protein>
<sequence>MASRLRRALLAALVTASVVAPLVGAAGPSEVPAPTPVALGPVRVAGLEHRYAANREGIRAAEVMAARHGDRKRARALRKMRGASRHFLSFDGRNGGRAVEVYGDLGRATHIAVLVPGSDTNLETYGRFRDGALALSRQLGRRTAVIGWLGYKTPGTVAPEVLTTGRAAGAAPRLAAFVRELNAATPRARISLLCHSYGSVVCARAARGLNAADIVLYGSPGTGYDDARQLHTRATVWAGRGGNDWIGGVPHVRIPLLGTTIGFGTDPVSRRFGARTFDAGDVGHSDYLKPGSAALVSMGRIVEGLEGRDA</sequence>
<feature type="signal peptide" evidence="1">
    <location>
        <begin position="1"/>
        <end position="25"/>
    </location>
</feature>
<evidence type="ECO:0000313" key="3">
    <source>
        <dbReference type="EMBL" id="NEW77285.1"/>
    </source>
</evidence>
<keyword evidence="4" id="KW-1185">Reference proteome</keyword>
<dbReference type="Proteomes" id="UP000476310">
    <property type="component" value="Unassembled WGS sequence"/>
</dbReference>
<dbReference type="Pfam" id="PF06259">
    <property type="entry name" value="Abhydrolase_8"/>
    <property type="match status" value="1"/>
</dbReference>
<accession>A0A6G4AV88</accession>
<dbReference type="RefSeq" id="WP_164436602.1">
    <property type="nucleotide sequence ID" value="NZ_JAAIKT010000111.1"/>
</dbReference>
<dbReference type="InterPro" id="IPR029058">
    <property type="entry name" value="AB_hydrolase_fold"/>
</dbReference>
<reference evidence="3" key="1">
    <citation type="submission" date="2020-02" db="EMBL/GenBank/DDBJ databases">
        <title>A new Streptomyces sp. for controlling soil-borne diseases.</title>
        <authorList>
            <person name="Li X."/>
            <person name="Tian Y."/>
            <person name="Gao K."/>
        </authorList>
    </citation>
    <scope>NUCLEOTIDE SEQUENCE [LARGE SCALE GENOMIC DNA]</scope>
    <source>
        <strain evidence="3">0250</strain>
    </source>
</reference>
<name>A0A6G4AV88_9ACTN</name>
<dbReference type="SUPFAM" id="SSF53474">
    <property type="entry name" value="alpha/beta-Hydrolases"/>
    <property type="match status" value="1"/>
</dbReference>
<dbReference type="PROSITE" id="PS51318">
    <property type="entry name" value="TAT"/>
    <property type="match status" value="1"/>
</dbReference>
<organism evidence="3 4">
    <name type="scientific">Streptomyces rhizosphaericus</name>
    <dbReference type="NCBI Taxonomy" id="114699"/>
    <lineage>
        <taxon>Bacteria</taxon>
        <taxon>Bacillati</taxon>
        <taxon>Actinomycetota</taxon>
        <taxon>Actinomycetes</taxon>
        <taxon>Kitasatosporales</taxon>
        <taxon>Streptomycetaceae</taxon>
        <taxon>Streptomyces</taxon>
        <taxon>Streptomyces violaceusniger group</taxon>
    </lineage>
</organism>
<keyword evidence="1" id="KW-0732">Signal</keyword>